<feature type="domain" description="Alcohol dehydrogenase-like C-terminal" evidence="6">
    <location>
        <begin position="196"/>
        <end position="265"/>
    </location>
</feature>
<dbReference type="GO" id="GO:0016491">
    <property type="term" value="F:oxidoreductase activity"/>
    <property type="evidence" value="ECO:0007669"/>
    <property type="project" value="UniProtKB-KW"/>
</dbReference>
<dbReference type="PROSITE" id="PS00059">
    <property type="entry name" value="ADH_ZINC"/>
    <property type="match status" value="1"/>
</dbReference>
<evidence type="ECO:0000256" key="5">
    <source>
        <dbReference type="RuleBase" id="RU361277"/>
    </source>
</evidence>
<evidence type="ECO:0000313" key="8">
    <source>
        <dbReference type="EMBL" id="RMV35358.1"/>
    </source>
</evidence>
<proteinExistence type="inferred from homology"/>
<comment type="similarity">
    <text evidence="5">Belongs to the zinc-containing alcohol dehydrogenase family.</text>
</comment>
<sequence>MRALTWQAPNLLRVDHVADPAILNPRDAIIRVTLSSVCGSDLHLLGGYVPAMKPGDIIGHEFMGEVVEVGKGVTELRKGDKVITISIIGCGNCEPCQRSDFSCCDNSNPNPSATDLMYGQPCCGIIGYSHAFGGYPGSHATYVRVPFADVNLFKVPEGVSDEQALFVSDAAPTGYFAADNADIQPGDTVAVWGCGGVGQMAICSAYLLGAERVIAIDRYPDRLRLAEERGKAIPINYEKTNVHEALLELTGGRGPDRCIDCVGMEAHGTEIDYAYDKAKQLLRLHTERGSVLRQAIRACRKGGTVSVVGVYGGLLDKFPMGAIVNKALTLRSGQQPGQRYAPTLFEHIRKGELDPAYLLTHPMSLEDGAQGYKLFKEKTDNCLRVVFKP</sequence>
<comment type="cofactor">
    <cofactor evidence="1 5">
        <name>Zn(2+)</name>
        <dbReference type="ChEBI" id="CHEBI:29105"/>
    </cofactor>
</comment>
<comment type="caution">
    <text evidence="8">The sequence shown here is derived from an EMBL/GenBank/DDBJ whole genome shotgun (WGS) entry which is preliminary data.</text>
</comment>
<accession>A0A0N0X567</accession>
<dbReference type="InterPro" id="IPR011032">
    <property type="entry name" value="GroES-like_sf"/>
</dbReference>
<dbReference type="Gene3D" id="3.40.50.720">
    <property type="entry name" value="NAD(P)-binding Rossmann-like Domain"/>
    <property type="match status" value="1"/>
</dbReference>
<dbReference type="AlphaFoldDB" id="A0A0N0X567"/>
<reference evidence="8 9" key="1">
    <citation type="submission" date="2018-08" db="EMBL/GenBank/DDBJ databases">
        <title>Recombination of ecologically and evolutionarily significant loci maintains genetic cohesion in the Pseudomonas syringae species complex.</title>
        <authorList>
            <person name="Dillon M."/>
            <person name="Thakur S."/>
            <person name="Almeida R.N.D."/>
            <person name="Weir B.S."/>
            <person name="Guttman D.S."/>
        </authorList>
    </citation>
    <scope>NUCLEOTIDE SEQUENCE [LARGE SCALE GENOMIC DNA]</scope>
    <source>
        <strain evidence="8 9">ICMP 11281</strain>
    </source>
</reference>
<dbReference type="Gene3D" id="3.90.180.10">
    <property type="entry name" value="Medium-chain alcohol dehydrogenases, catalytic domain"/>
    <property type="match status" value="1"/>
</dbReference>
<organism evidence="8 9">
    <name type="scientific">Pseudomonas syringae pv. maculicola</name>
    <dbReference type="NCBI Taxonomy" id="59511"/>
    <lineage>
        <taxon>Bacteria</taxon>
        <taxon>Pseudomonadati</taxon>
        <taxon>Pseudomonadota</taxon>
        <taxon>Gammaproteobacteria</taxon>
        <taxon>Pseudomonadales</taxon>
        <taxon>Pseudomonadaceae</taxon>
        <taxon>Pseudomonas</taxon>
    </lineage>
</organism>
<dbReference type="SUPFAM" id="SSF51735">
    <property type="entry name" value="NAD(P)-binding Rossmann-fold domains"/>
    <property type="match status" value="1"/>
</dbReference>
<feature type="domain" description="Alcohol dehydrogenase-like N-terminal" evidence="7">
    <location>
        <begin position="25"/>
        <end position="156"/>
    </location>
</feature>
<evidence type="ECO:0000256" key="2">
    <source>
        <dbReference type="ARBA" id="ARBA00022723"/>
    </source>
</evidence>
<dbReference type="InterPro" id="IPR013149">
    <property type="entry name" value="ADH-like_C"/>
</dbReference>
<name>A0A0N0X567_PSEYM</name>
<evidence type="ECO:0000259" key="6">
    <source>
        <dbReference type="Pfam" id="PF00107"/>
    </source>
</evidence>
<evidence type="ECO:0008006" key="10">
    <source>
        <dbReference type="Google" id="ProtNLM"/>
    </source>
</evidence>
<evidence type="ECO:0000313" key="9">
    <source>
        <dbReference type="Proteomes" id="UP000271631"/>
    </source>
</evidence>
<dbReference type="InterPro" id="IPR013154">
    <property type="entry name" value="ADH-like_N"/>
</dbReference>
<evidence type="ECO:0000259" key="7">
    <source>
        <dbReference type="Pfam" id="PF08240"/>
    </source>
</evidence>
<keyword evidence="3 5" id="KW-0862">Zinc</keyword>
<dbReference type="Pfam" id="PF00107">
    <property type="entry name" value="ADH_zinc_N"/>
    <property type="match status" value="1"/>
</dbReference>
<dbReference type="Proteomes" id="UP000271631">
    <property type="component" value="Unassembled WGS sequence"/>
</dbReference>
<evidence type="ECO:0000256" key="1">
    <source>
        <dbReference type="ARBA" id="ARBA00001947"/>
    </source>
</evidence>
<dbReference type="GO" id="GO:0008270">
    <property type="term" value="F:zinc ion binding"/>
    <property type="evidence" value="ECO:0007669"/>
    <property type="project" value="InterPro"/>
</dbReference>
<keyword evidence="4" id="KW-0560">Oxidoreductase</keyword>
<dbReference type="RefSeq" id="WP_054068926.1">
    <property type="nucleotide sequence ID" value="NZ_JAEVFP010000029.1"/>
</dbReference>
<dbReference type="CDD" id="cd08283">
    <property type="entry name" value="FDH_like_1"/>
    <property type="match status" value="1"/>
</dbReference>
<protein>
    <recommendedName>
        <fullName evidence="10">Glutathione-dependent formaldehyde dehydrogenase</fullName>
    </recommendedName>
</protein>
<dbReference type="EMBL" id="RBUQ01000198">
    <property type="protein sequence ID" value="RMV35358.1"/>
    <property type="molecule type" value="Genomic_DNA"/>
</dbReference>
<evidence type="ECO:0000256" key="3">
    <source>
        <dbReference type="ARBA" id="ARBA00022833"/>
    </source>
</evidence>
<dbReference type="SUPFAM" id="SSF50129">
    <property type="entry name" value="GroES-like"/>
    <property type="match status" value="1"/>
</dbReference>
<dbReference type="PANTHER" id="PTHR42813:SF2">
    <property type="entry name" value="DEHYDROGENASE, ZINC-CONTAINING, PUTATIVE (AFU_ORTHOLOGUE AFUA_2G02810)-RELATED"/>
    <property type="match status" value="1"/>
</dbReference>
<keyword evidence="2 5" id="KW-0479">Metal-binding</keyword>
<dbReference type="InterPro" id="IPR036291">
    <property type="entry name" value="NAD(P)-bd_dom_sf"/>
</dbReference>
<dbReference type="PANTHER" id="PTHR42813">
    <property type="entry name" value="ZINC-TYPE ALCOHOL DEHYDROGENASE-LIKE"/>
    <property type="match status" value="1"/>
</dbReference>
<dbReference type="Pfam" id="PF08240">
    <property type="entry name" value="ADH_N"/>
    <property type="match status" value="1"/>
</dbReference>
<evidence type="ECO:0000256" key="4">
    <source>
        <dbReference type="ARBA" id="ARBA00023002"/>
    </source>
</evidence>
<dbReference type="InterPro" id="IPR002328">
    <property type="entry name" value="ADH_Zn_CS"/>
</dbReference>
<gene>
    <name evidence="8" type="ORF">ALP13_02797</name>
</gene>